<feature type="region of interest" description="Disordered" evidence="1">
    <location>
        <begin position="28"/>
        <end position="69"/>
    </location>
</feature>
<feature type="region of interest" description="Disordered" evidence="1">
    <location>
        <begin position="217"/>
        <end position="236"/>
    </location>
</feature>
<evidence type="ECO:0000256" key="3">
    <source>
        <dbReference type="SAM" id="SignalP"/>
    </source>
</evidence>
<feature type="compositionally biased region" description="Basic and acidic residues" evidence="1">
    <location>
        <begin position="48"/>
        <end position="66"/>
    </location>
</feature>
<dbReference type="PANTHER" id="PTHR47309">
    <property type="entry name" value="T-CELL SURFACE GLYCOPROTEIN CD5"/>
    <property type="match status" value="1"/>
</dbReference>
<evidence type="ECO:0000313" key="5">
    <source>
        <dbReference type="Proteomes" id="UP000693946"/>
    </source>
</evidence>
<dbReference type="InterPro" id="IPR003566">
    <property type="entry name" value="Tcell_CD5"/>
</dbReference>
<dbReference type="PANTHER" id="PTHR47309:SF1">
    <property type="entry name" value="T-CELL SURFACE GLYCOPROTEIN CD5"/>
    <property type="match status" value="1"/>
</dbReference>
<evidence type="ECO:0000256" key="2">
    <source>
        <dbReference type="SAM" id="Phobius"/>
    </source>
</evidence>
<reference evidence="4 5" key="1">
    <citation type="journal article" date="2021" name="Sci. Rep.">
        <title>Chromosome anchoring in Senegalese sole (Solea senegalensis) reveals sex-associated markers and genome rearrangements in flatfish.</title>
        <authorList>
            <person name="Guerrero-Cozar I."/>
            <person name="Gomez-Garrido J."/>
            <person name="Berbel C."/>
            <person name="Martinez-Blanch J.F."/>
            <person name="Alioto T."/>
            <person name="Claros M.G."/>
            <person name="Gagnaire P.A."/>
            <person name="Manchado M."/>
        </authorList>
    </citation>
    <scope>NUCLEOTIDE SEQUENCE [LARGE SCALE GENOMIC DNA]</scope>
    <source>
        <strain evidence="4">Sse05_10M</strain>
    </source>
</reference>
<keyword evidence="2" id="KW-0472">Membrane</keyword>
<feature type="transmembrane region" description="Helical" evidence="2">
    <location>
        <begin position="174"/>
        <end position="195"/>
    </location>
</feature>
<evidence type="ECO:0000313" key="4">
    <source>
        <dbReference type="EMBL" id="KAG7485365.1"/>
    </source>
</evidence>
<comment type="caution">
    <text evidence="4">The sequence shown here is derived from an EMBL/GenBank/DDBJ whole genome shotgun (WGS) entry which is preliminary data.</text>
</comment>
<feature type="compositionally biased region" description="Low complexity" evidence="1">
    <location>
        <begin position="31"/>
        <end position="44"/>
    </location>
</feature>
<dbReference type="AlphaFoldDB" id="A0AAV6QAC3"/>
<keyword evidence="2" id="KW-0812">Transmembrane</keyword>
<evidence type="ECO:0000256" key="1">
    <source>
        <dbReference type="SAM" id="MobiDB-lite"/>
    </source>
</evidence>
<organism evidence="4 5">
    <name type="scientific">Solea senegalensis</name>
    <name type="common">Senegalese sole</name>
    <dbReference type="NCBI Taxonomy" id="28829"/>
    <lineage>
        <taxon>Eukaryota</taxon>
        <taxon>Metazoa</taxon>
        <taxon>Chordata</taxon>
        <taxon>Craniata</taxon>
        <taxon>Vertebrata</taxon>
        <taxon>Euteleostomi</taxon>
        <taxon>Actinopterygii</taxon>
        <taxon>Neopterygii</taxon>
        <taxon>Teleostei</taxon>
        <taxon>Neoteleostei</taxon>
        <taxon>Acanthomorphata</taxon>
        <taxon>Carangaria</taxon>
        <taxon>Pleuronectiformes</taxon>
        <taxon>Pleuronectoidei</taxon>
        <taxon>Soleidae</taxon>
        <taxon>Solea</taxon>
    </lineage>
</organism>
<dbReference type="Proteomes" id="UP000693946">
    <property type="component" value="Linkage Group LG6"/>
</dbReference>
<keyword evidence="3" id="KW-0732">Signal</keyword>
<dbReference type="GO" id="GO:0005886">
    <property type="term" value="C:plasma membrane"/>
    <property type="evidence" value="ECO:0007669"/>
    <property type="project" value="TreeGrafter"/>
</dbReference>
<dbReference type="EMBL" id="JAGKHQ010000018">
    <property type="protein sequence ID" value="KAG7485365.1"/>
    <property type="molecule type" value="Genomic_DNA"/>
</dbReference>
<gene>
    <name evidence="4" type="ORF">JOB18_008742</name>
</gene>
<keyword evidence="5" id="KW-1185">Reference proteome</keyword>
<feature type="chain" id="PRO_5043675294" evidence="3">
    <location>
        <begin position="20"/>
        <end position="267"/>
    </location>
</feature>
<dbReference type="GO" id="GO:0031295">
    <property type="term" value="P:T cell costimulation"/>
    <property type="evidence" value="ECO:0007669"/>
    <property type="project" value="TreeGrafter"/>
</dbReference>
<proteinExistence type="predicted"/>
<feature type="signal peptide" evidence="3">
    <location>
        <begin position="1"/>
        <end position="19"/>
    </location>
</feature>
<accession>A0AAV6QAC3</accession>
<keyword evidence="2" id="KW-1133">Transmembrane helix</keyword>
<name>A0AAV6QAC3_SOLSE</name>
<sequence length="267" mass="29625">MDFTTVVTVSALLLVVVAAAAVGEADEAELEPNTGNTTTVPTNNSYDDSTRPEPIDSSRSNNEEPPRPTPVLGFLSVSWKSRCKGHLMFYHDSTSSHVCHESKTTVQSLSGNVCEKRRGCKDLLSWHNGSHEANGYHVSEDGVQLRSSCEVLEVRCEVETDKGVADVHGRQLQVYKVVTALLCCVLLVLLLIRFTRPTVKALQKRLSDRRQSRWIGPTQSHSVSYHRGKSAVKNNDKEQRLSYPALERLTLSDSREPSSSRNSVCIF</sequence>
<protein>
    <submittedName>
        <fullName evidence="4">Uncharacterized protein</fullName>
    </submittedName>
</protein>